<reference evidence="1" key="1">
    <citation type="submission" date="2018-05" db="EMBL/GenBank/DDBJ databases">
        <authorList>
            <person name="Lanie J.A."/>
            <person name="Ng W.-L."/>
            <person name="Kazmierczak K.M."/>
            <person name="Andrzejewski T.M."/>
            <person name="Davidsen T.M."/>
            <person name="Wayne K.J."/>
            <person name="Tettelin H."/>
            <person name="Glass J.I."/>
            <person name="Rusch D."/>
            <person name="Podicherti R."/>
            <person name="Tsui H.-C.T."/>
            <person name="Winkler M.E."/>
        </authorList>
    </citation>
    <scope>NUCLEOTIDE SEQUENCE</scope>
</reference>
<dbReference type="SUPFAM" id="SSF53649">
    <property type="entry name" value="Alkaline phosphatase-like"/>
    <property type="match status" value="1"/>
</dbReference>
<dbReference type="InterPro" id="IPR010869">
    <property type="entry name" value="DUF1501"/>
</dbReference>
<protein>
    <submittedName>
        <fullName evidence="1">Uncharacterized protein</fullName>
    </submittedName>
</protein>
<dbReference type="PANTHER" id="PTHR43737">
    <property type="entry name" value="BLL7424 PROTEIN"/>
    <property type="match status" value="1"/>
</dbReference>
<dbReference type="EMBL" id="UINC01045073">
    <property type="protein sequence ID" value="SVB51378.1"/>
    <property type="molecule type" value="Genomic_DNA"/>
</dbReference>
<dbReference type="AlphaFoldDB" id="A0A382EKY9"/>
<dbReference type="Pfam" id="PF07394">
    <property type="entry name" value="DUF1501"/>
    <property type="match status" value="1"/>
</dbReference>
<proteinExistence type="predicted"/>
<organism evidence="1">
    <name type="scientific">marine metagenome</name>
    <dbReference type="NCBI Taxonomy" id="408172"/>
    <lineage>
        <taxon>unclassified sequences</taxon>
        <taxon>metagenomes</taxon>
        <taxon>ecological metagenomes</taxon>
    </lineage>
</organism>
<gene>
    <name evidence="1" type="ORF">METZ01_LOCUS204232</name>
</gene>
<sequence length="377" mass="41646">MNWAVHGLGATAFTSLLRAEEAVVLRPHLAPKARRVINICLVGGYSQIDSFDYKPELTEFHGKTPPGKKPEPFFGRVGLLRKNDWPFRQRGQSGLWVSELFPHLAKVADELTVIRSMYSDTSNHTPALFMSNSGFQTNGFPSLGGWLSYGLGNASDSLPAFVVIPDRRGAPSGGSANWNNGFLPGEHQGVVFRSSEQPVRDLFPPKQVSKEAQETTDSLLAYMQRKQLERLGGVDDILGARLRSYELAARMQISLPEVTNLNSEPRHIAESYGLGSRETGDFARNCILARRLLERGVRFVQLFSGGPLGGKPRTSWDGHEDMIGNHTREALRIDQPVAALLKDLKQRGMLEDTLVTFTTEFGRTPFTQSPSNKVGLG</sequence>
<feature type="non-terminal residue" evidence="1">
    <location>
        <position position="377"/>
    </location>
</feature>
<name>A0A382EKY9_9ZZZZ</name>
<accession>A0A382EKY9</accession>
<dbReference type="InterPro" id="IPR017850">
    <property type="entry name" value="Alkaline_phosphatase_core_sf"/>
</dbReference>
<evidence type="ECO:0000313" key="1">
    <source>
        <dbReference type="EMBL" id="SVB51378.1"/>
    </source>
</evidence>
<dbReference type="PANTHER" id="PTHR43737:SF1">
    <property type="entry name" value="DUF1501 DOMAIN-CONTAINING PROTEIN"/>
    <property type="match status" value="1"/>
</dbReference>